<evidence type="ECO:0000256" key="10">
    <source>
        <dbReference type="ARBA" id="ARBA00023033"/>
    </source>
</evidence>
<keyword evidence="8 13" id="KW-0560">Oxidoreductase</keyword>
<evidence type="ECO:0000256" key="7">
    <source>
        <dbReference type="ARBA" id="ARBA00022989"/>
    </source>
</evidence>
<evidence type="ECO:0000256" key="11">
    <source>
        <dbReference type="ARBA" id="ARBA00023136"/>
    </source>
</evidence>
<comment type="cofactor">
    <cofactor evidence="1 12">
        <name>heme</name>
        <dbReference type="ChEBI" id="CHEBI:30413"/>
    </cofactor>
</comment>
<evidence type="ECO:0000313" key="15">
    <source>
        <dbReference type="Proteomes" id="UP000001396"/>
    </source>
</evidence>
<dbReference type="Proteomes" id="UP000001396">
    <property type="component" value="Unassembled WGS sequence"/>
</dbReference>
<dbReference type="OMA" id="ISPMYMG"/>
<dbReference type="PRINTS" id="PR00463">
    <property type="entry name" value="EP450I"/>
</dbReference>
<comment type="similarity">
    <text evidence="3 13">Belongs to the cytochrome P450 family.</text>
</comment>
<dbReference type="Gene3D" id="1.10.630.10">
    <property type="entry name" value="Cytochrome P450"/>
    <property type="match status" value="1"/>
</dbReference>
<keyword evidence="6 12" id="KW-0479">Metal-binding</keyword>
<dbReference type="SUPFAM" id="SSF48264">
    <property type="entry name" value="Cytochrome P450"/>
    <property type="match status" value="1"/>
</dbReference>
<keyword evidence="15" id="KW-1185">Reference proteome</keyword>
<dbReference type="PANTHER" id="PTHR24303">
    <property type="entry name" value="HEME-BINDING MONOOXYGENASE FAMILY"/>
    <property type="match status" value="1"/>
</dbReference>
<dbReference type="GO" id="GO:0016705">
    <property type="term" value="F:oxidoreductase activity, acting on paired donors, with incorporation or reduction of molecular oxygen"/>
    <property type="evidence" value="ECO:0007669"/>
    <property type="project" value="InterPro"/>
</dbReference>
<evidence type="ECO:0000256" key="1">
    <source>
        <dbReference type="ARBA" id="ARBA00001971"/>
    </source>
</evidence>
<feature type="binding site" description="axial binding residue" evidence="12">
    <location>
        <position position="427"/>
    </location>
    <ligand>
        <name>heme</name>
        <dbReference type="ChEBI" id="CHEBI:30413"/>
    </ligand>
    <ligandPart>
        <name>Fe</name>
        <dbReference type="ChEBI" id="CHEBI:18248"/>
    </ligandPart>
</feature>
<evidence type="ECO:0000256" key="3">
    <source>
        <dbReference type="ARBA" id="ARBA00010617"/>
    </source>
</evidence>
<accession>D3BSP2</accession>
<dbReference type="PANTHER" id="PTHR24303:SF31">
    <property type="entry name" value="CYTOCHROME P450 307A1-RELATED"/>
    <property type="match status" value="1"/>
</dbReference>
<evidence type="ECO:0000256" key="2">
    <source>
        <dbReference type="ARBA" id="ARBA00004167"/>
    </source>
</evidence>
<dbReference type="InterPro" id="IPR002401">
    <property type="entry name" value="Cyt_P450_E_grp-I"/>
</dbReference>
<evidence type="ECO:0000256" key="5">
    <source>
        <dbReference type="ARBA" id="ARBA00022692"/>
    </source>
</evidence>
<evidence type="ECO:0000256" key="8">
    <source>
        <dbReference type="ARBA" id="ARBA00023002"/>
    </source>
</evidence>
<dbReference type="GO" id="GO:0020037">
    <property type="term" value="F:heme binding"/>
    <property type="evidence" value="ECO:0007669"/>
    <property type="project" value="InterPro"/>
</dbReference>
<dbReference type="InterPro" id="IPR036396">
    <property type="entry name" value="Cyt_P450_sf"/>
</dbReference>
<dbReference type="GeneID" id="31366480"/>
<keyword evidence="4 12" id="KW-0349">Heme</keyword>
<evidence type="ECO:0000256" key="13">
    <source>
        <dbReference type="RuleBase" id="RU000461"/>
    </source>
</evidence>
<dbReference type="CDD" id="cd20617">
    <property type="entry name" value="CYP1_2-like"/>
    <property type="match status" value="1"/>
</dbReference>
<dbReference type="GO" id="GO:0016020">
    <property type="term" value="C:membrane"/>
    <property type="evidence" value="ECO:0007669"/>
    <property type="project" value="UniProtKB-SubCell"/>
</dbReference>
<dbReference type="RefSeq" id="XP_020427641.1">
    <property type="nucleotide sequence ID" value="XM_020581771.1"/>
</dbReference>
<organism evidence="14 15">
    <name type="scientific">Heterostelium pallidum (strain ATCC 26659 / Pp 5 / PN500)</name>
    <name type="common">Cellular slime mold</name>
    <name type="synonym">Polysphondylium pallidum</name>
    <dbReference type="NCBI Taxonomy" id="670386"/>
    <lineage>
        <taxon>Eukaryota</taxon>
        <taxon>Amoebozoa</taxon>
        <taxon>Evosea</taxon>
        <taxon>Eumycetozoa</taxon>
        <taxon>Dictyostelia</taxon>
        <taxon>Acytosteliales</taxon>
        <taxon>Acytosteliaceae</taxon>
        <taxon>Heterostelium</taxon>
    </lineage>
</organism>
<sequence length="480" mass="55792">MWISIFGYFFLFLIIYSFISKNKSFSKIDPPGKWSLPIIGNILDLAGSLPFRDLMNLEKKYGKVYRLWLGSVYTIVVSDPVMTRDMLINNHENFMNRPKSISWETMSKSNNELLASKDEDWYHCRKLVSNAFTKTRLKTHISLIEKETQSLIQVLKKYSNSNLMLNPKTIIHKFSLNIILTIVMSKKIQYDDLDEVDPDMKNMIHWIDRIFEVSKFIIGLESFPILNPFILFYLKYINTDHAKFVDLCKKYYYEHLTSLDPDSPRDLMDTMMLSEGESVDRVALLAVDFLLVGSDTSSSTILWFMVALVNNPEVQDRAIKEIKNAIGVDRDQVLLSDRINTPYMVAIIKEVMRMYPVAPLSLPRESRESIVLQDYYIPKGTKIFFNTYSMGHNVEYWKNPEVFDPTRFINDNHVEYNLPFSTGPRNCVGMNLALDELYTACANIVLNFKLLSSNGRSLSEDLLFNTTTRPKDFNIIFENR</sequence>
<comment type="subcellular location">
    <subcellularLocation>
        <location evidence="2">Membrane</location>
        <topology evidence="2">Single-pass membrane protein</topology>
    </subcellularLocation>
</comment>
<keyword evidence="5" id="KW-0812">Transmembrane</keyword>
<dbReference type="InterPro" id="IPR017972">
    <property type="entry name" value="Cyt_P450_CS"/>
</dbReference>
<dbReference type="EMBL" id="ADBJ01000054">
    <property type="protein sequence ID" value="EFA75507.1"/>
    <property type="molecule type" value="Genomic_DNA"/>
</dbReference>
<proteinExistence type="inferred from homology"/>
<dbReference type="InParanoid" id="D3BSP2"/>
<dbReference type="STRING" id="670386.D3BSP2"/>
<keyword evidence="10 13" id="KW-0503">Monooxygenase</keyword>
<dbReference type="GO" id="GO:0004497">
    <property type="term" value="F:monooxygenase activity"/>
    <property type="evidence" value="ECO:0007669"/>
    <property type="project" value="UniProtKB-KW"/>
</dbReference>
<dbReference type="InterPro" id="IPR001128">
    <property type="entry name" value="Cyt_P450"/>
</dbReference>
<keyword evidence="7" id="KW-1133">Transmembrane helix</keyword>
<reference evidence="14 15" key="1">
    <citation type="journal article" date="2011" name="Genome Res.">
        <title>Phylogeny-wide analysis of social amoeba genomes highlights ancient origins for complex intercellular communication.</title>
        <authorList>
            <person name="Heidel A.J."/>
            <person name="Lawal H.M."/>
            <person name="Felder M."/>
            <person name="Schilde C."/>
            <person name="Helps N.R."/>
            <person name="Tunggal B."/>
            <person name="Rivero F."/>
            <person name="John U."/>
            <person name="Schleicher M."/>
            <person name="Eichinger L."/>
            <person name="Platzer M."/>
            <person name="Noegel A.A."/>
            <person name="Schaap P."/>
            <person name="Gloeckner G."/>
        </authorList>
    </citation>
    <scope>NUCLEOTIDE SEQUENCE [LARGE SCALE GENOMIC DNA]</scope>
    <source>
        <strain evidence="15">ATCC 26659 / Pp 5 / PN500</strain>
    </source>
</reference>
<evidence type="ECO:0000256" key="4">
    <source>
        <dbReference type="ARBA" id="ARBA00022617"/>
    </source>
</evidence>
<gene>
    <name evidence="14" type="ORF">PPL_11011</name>
</gene>
<evidence type="ECO:0000256" key="6">
    <source>
        <dbReference type="ARBA" id="ARBA00022723"/>
    </source>
</evidence>
<comment type="caution">
    <text evidence="14">The sequence shown here is derived from an EMBL/GenBank/DDBJ whole genome shotgun (WGS) entry which is preliminary data.</text>
</comment>
<name>D3BSP2_HETP5</name>
<dbReference type="GO" id="GO:0005506">
    <property type="term" value="F:iron ion binding"/>
    <property type="evidence" value="ECO:0007669"/>
    <property type="project" value="InterPro"/>
</dbReference>
<dbReference type="PRINTS" id="PR00385">
    <property type="entry name" value="P450"/>
</dbReference>
<dbReference type="FunFam" id="1.10.630.10:FF:000068">
    <property type="entry name" value="Probable cytochrome P450 508A2"/>
    <property type="match status" value="1"/>
</dbReference>
<keyword evidence="11" id="KW-0472">Membrane</keyword>
<evidence type="ECO:0000256" key="9">
    <source>
        <dbReference type="ARBA" id="ARBA00023004"/>
    </source>
</evidence>
<protein>
    <submittedName>
        <fullName evidence="14">Cytochrome P450 family protein</fullName>
    </submittedName>
</protein>
<dbReference type="AlphaFoldDB" id="D3BSP2"/>
<dbReference type="Pfam" id="PF00067">
    <property type="entry name" value="p450"/>
    <property type="match status" value="1"/>
</dbReference>
<evidence type="ECO:0000313" key="14">
    <source>
        <dbReference type="EMBL" id="EFA75507.1"/>
    </source>
</evidence>
<keyword evidence="9 12" id="KW-0408">Iron</keyword>
<dbReference type="PROSITE" id="PS00086">
    <property type="entry name" value="CYTOCHROME_P450"/>
    <property type="match status" value="1"/>
</dbReference>
<evidence type="ECO:0000256" key="12">
    <source>
        <dbReference type="PIRSR" id="PIRSR602401-1"/>
    </source>
</evidence>